<keyword evidence="2" id="KW-1133">Transmembrane helix</keyword>
<gene>
    <name evidence="4" type="ORF">STSU_024680</name>
</gene>
<dbReference type="InterPro" id="IPR051675">
    <property type="entry name" value="Endo/Exo/Phosphatase_dom_1"/>
</dbReference>
<organism evidence="4 5">
    <name type="scientific">Streptomyces tsukubensis (strain DSM 42081 / NBRC 108919 / NRRL 18488 / 9993)</name>
    <dbReference type="NCBI Taxonomy" id="1114943"/>
    <lineage>
        <taxon>Bacteria</taxon>
        <taxon>Bacillati</taxon>
        <taxon>Actinomycetota</taxon>
        <taxon>Actinomycetes</taxon>
        <taxon>Kitasatosporales</taxon>
        <taxon>Streptomycetaceae</taxon>
        <taxon>Streptomyces</taxon>
    </lineage>
</organism>
<dbReference type="InterPro" id="IPR010994">
    <property type="entry name" value="RuvA_2-like"/>
</dbReference>
<keyword evidence="5" id="KW-1185">Reference proteome</keyword>
<evidence type="ECO:0000256" key="1">
    <source>
        <dbReference type="SAM" id="MobiDB-lite"/>
    </source>
</evidence>
<feature type="transmembrane region" description="Helical" evidence="2">
    <location>
        <begin position="156"/>
        <end position="175"/>
    </location>
</feature>
<dbReference type="AlphaFoldDB" id="A0A7G3UHD8"/>
<name>A0A7G3UHD8_STRT9</name>
<dbReference type="GO" id="GO:0015627">
    <property type="term" value="C:type II protein secretion system complex"/>
    <property type="evidence" value="ECO:0007669"/>
    <property type="project" value="TreeGrafter"/>
</dbReference>
<evidence type="ECO:0000313" key="4">
    <source>
        <dbReference type="EMBL" id="QKM69867.1"/>
    </source>
</evidence>
<dbReference type="InterPro" id="IPR003583">
    <property type="entry name" value="Hlx-hairpin-Hlx_DNA-bd_motif"/>
</dbReference>
<feature type="region of interest" description="Disordered" evidence="1">
    <location>
        <begin position="106"/>
        <end position="130"/>
    </location>
</feature>
<keyword evidence="2" id="KW-0472">Membrane</keyword>
<dbReference type="InterPro" id="IPR019554">
    <property type="entry name" value="Soluble_ligand-bd"/>
</dbReference>
<evidence type="ECO:0000313" key="5">
    <source>
        <dbReference type="Proteomes" id="UP000005940"/>
    </source>
</evidence>
<dbReference type="PANTHER" id="PTHR21180">
    <property type="entry name" value="ENDONUCLEASE/EXONUCLEASE/PHOSPHATASE FAMILY DOMAIN-CONTAINING PROTEIN 1"/>
    <property type="match status" value="1"/>
</dbReference>
<keyword evidence="4" id="KW-0238">DNA-binding</keyword>
<accession>A0A7G3UHD8</accession>
<dbReference type="GO" id="GO:0003677">
    <property type="term" value="F:DNA binding"/>
    <property type="evidence" value="ECO:0007669"/>
    <property type="project" value="UniProtKB-KW"/>
</dbReference>
<dbReference type="GO" id="GO:0006281">
    <property type="term" value="P:DNA repair"/>
    <property type="evidence" value="ECO:0007669"/>
    <property type="project" value="InterPro"/>
</dbReference>
<evidence type="ECO:0000256" key="2">
    <source>
        <dbReference type="SAM" id="Phobius"/>
    </source>
</evidence>
<dbReference type="GO" id="GO:0015628">
    <property type="term" value="P:protein secretion by the type II secretion system"/>
    <property type="evidence" value="ECO:0007669"/>
    <property type="project" value="TreeGrafter"/>
</dbReference>
<feature type="domain" description="Helix-hairpin-helix DNA-binding motif class 1" evidence="3">
    <location>
        <begin position="316"/>
        <end position="335"/>
    </location>
</feature>
<dbReference type="Proteomes" id="UP000005940">
    <property type="component" value="Chromosome"/>
</dbReference>
<evidence type="ECO:0000259" key="3">
    <source>
        <dbReference type="SMART" id="SM00278"/>
    </source>
</evidence>
<dbReference type="SMART" id="SM00278">
    <property type="entry name" value="HhH1"/>
    <property type="match status" value="2"/>
</dbReference>
<dbReference type="EMBL" id="CP029159">
    <property type="protein sequence ID" value="QKM69867.1"/>
    <property type="molecule type" value="Genomic_DNA"/>
</dbReference>
<protein>
    <submittedName>
        <fullName evidence="4">DNA-binding protein</fullName>
    </submittedName>
</protein>
<feature type="region of interest" description="Disordered" evidence="1">
    <location>
        <begin position="1"/>
        <end position="68"/>
    </location>
</feature>
<sequence length="368" mass="36327">MVLRSRSATSGPGRAPASDSRARPVRRAAGASSVRGGAGPGPGRGSSAGGRTLRSARSRVGRGAVRAAGVRTRADAVGGLGPGPLPVGRVGARGSGSAAVAAALNGGGVRPGRPGTASGTGEPGAGDGSLRRAGLALRERLPLWVQLRCGLEPRTLAALAVVLVVAGVLAALHFWTGRPQTVSPPETLRQGAAPRETGGEGAGSGPVPSPGAELPPRGRVVVDVSGKVRRPGVLRLPAGARVADALAAAGGAKEGTDLTGLNRARVLMDGEHVVVGAAVAAPGAGAVVFPGGPGPGLGPGPGGSGGRVGLNTASVEELDTLPGVGPVLARHIVDYRTRSGGFRSVDELREVDGIGERRFAELRTLVRP</sequence>
<feature type="compositionally biased region" description="Polar residues" evidence="1">
    <location>
        <begin position="1"/>
        <end position="10"/>
    </location>
</feature>
<dbReference type="PANTHER" id="PTHR21180:SF32">
    <property type="entry name" value="ENDONUCLEASE_EXONUCLEASE_PHOSPHATASE FAMILY DOMAIN-CONTAINING PROTEIN 1"/>
    <property type="match status" value="1"/>
</dbReference>
<dbReference type="Pfam" id="PF10531">
    <property type="entry name" value="SLBB"/>
    <property type="match status" value="1"/>
</dbReference>
<proteinExistence type="predicted"/>
<reference evidence="4 5" key="1">
    <citation type="journal article" date="2012" name="J. Bacteriol.">
        <title>Draft genome of Streptomyces tsukubaensis NRRL 18488, the producer of the clinically important immunosuppressant tacrolimus (FK506).</title>
        <authorList>
            <person name="Barreiro C."/>
            <person name="Prieto C."/>
            <person name="Sola-Landa A."/>
            <person name="Solera E."/>
            <person name="Martinez-Castro M."/>
            <person name="Perez-Redondo R."/>
            <person name="Garcia-Estrada C."/>
            <person name="Aparicio J.F."/>
            <person name="Fernandez-Martinez L.T."/>
            <person name="Santos-Aberturas J."/>
            <person name="Salehi-Najafabadi Z."/>
            <person name="Rodriguez-Garcia A."/>
            <person name="Tauch A."/>
            <person name="Martin J.F."/>
        </authorList>
    </citation>
    <scope>NUCLEOTIDE SEQUENCE [LARGE SCALE GENOMIC DNA]</scope>
    <source>
        <strain evidence="5">DSM 42081 / NBRC 108919 / NRRL 18488 / 9993</strain>
    </source>
</reference>
<feature type="compositionally biased region" description="Gly residues" evidence="1">
    <location>
        <begin position="36"/>
        <end position="48"/>
    </location>
</feature>
<dbReference type="Gene3D" id="3.10.560.10">
    <property type="entry name" value="Outer membrane lipoprotein wza domain like"/>
    <property type="match status" value="1"/>
</dbReference>
<feature type="domain" description="Helix-hairpin-helix DNA-binding motif class 1" evidence="3">
    <location>
        <begin position="346"/>
        <end position="365"/>
    </location>
</feature>
<dbReference type="Pfam" id="PF12836">
    <property type="entry name" value="HHH_3"/>
    <property type="match status" value="1"/>
</dbReference>
<dbReference type="SUPFAM" id="SSF47781">
    <property type="entry name" value="RuvA domain 2-like"/>
    <property type="match status" value="1"/>
</dbReference>
<keyword evidence="2" id="KW-0812">Transmembrane</keyword>
<dbReference type="Gene3D" id="1.10.150.320">
    <property type="entry name" value="Photosystem II 12 kDa extrinsic protein"/>
    <property type="match status" value="1"/>
</dbReference>
<feature type="region of interest" description="Disordered" evidence="1">
    <location>
        <begin position="179"/>
        <end position="218"/>
    </location>
</feature>